<dbReference type="HOGENOM" id="CLU_099910_0_0_1"/>
<dbReference type="OrthoDB" id="4161285at2759"/>
<accession>A0A072PDR2</accession>
<dbReference type="EMBL" id="AMGV01000004">
    <property type="protein sequence ID" value="KEF57897.1"/>
    <property type="molecule type" value="Genomic_DNA"/>
</dbReference>
<keyword evidence="1" id="KW-0175">Coiled coil</keyword>
<dbReference type="Proteomes" id="UP000027920">
    <property type="component" value="Unassembled WGS sequence"/>
</dbReference>
<keyword evidence="4" id="KW-1185">Reference proteome</keyword>
<gene>
    <name evidence="3" type="ORF">A1O9_05819</name>
</gene>
<evidence type="ECO:0000313" key="3">
    <source>
        <dbReference type="EMBL" id="KEF57897.1"/>
    </source>
</evidence>
<evidence type="ECO:0000256" key="2">
    <source>
        <dbReference type="SAM" id="MobiDB-lite"/>
    </source>
</evidence>
<feature type="compositionally biased region" description="Polar residues" evidence="2">
    <location>
        <begin position="1"/>
        <end position="15"/>
    </location>
</feature>
<feature type="region of interest" description="Disordered" evidence="2">
    <location>
        <begin position="1"/>
        <end position="39"/>
    </location>
</feature>
<dbReference type="RefSeq" id="XP_013260487.1">
    <property type="nucleotide sequence ID" value="XM_013405033.1"/>
</dbReference>
<feature type="coiled-coil region" evidence="1">
    <location>
        <begin position="114"/>
        <end position="148"/>
    </location>
</feature>
<evidence type="ECO:0000313" key="4">
    <source>
        <dbReference type="Proteomes" id="UP000027920"/>
    </source>
</evidence>
<dbReference type="GeneID" id="25280740"/>
<name>A0A072PDR2_9EURO</name>
<comment type="caution">
    <text evidence="3">The sequence shown here is derived from an EMBL/GenBank/DDBJ whole genome shotgun (WGS) entry which is preliminary data.</text>
</comment>
<protein>
    <submittedName>
        <fullName evidence="3">Uncharacterized protein</fullName>
    </submittedName>
</protein>
<evidence type="ECO:0000256" key="1">
    <source>
        <dbReference type="SAM" id="Coils"/>
    </source>
</evidence>
<reference evidence="3 4" key="1">
    <citation type="submission" date="2013-03" db="EMBL/GenBank/DDBJ databases">
        <title>The Genome Sequence of Exophiala aquamarina CBS 119918.</title>
        <authorList>
            <consortium name="The Broad Institute Genomics Platform"/>
            <person name="Cuomo C."/>
            <person name="de Hoog S."/>
            <person name="Gorbushina A."/>
            <person name="Walker B."/>
            <person name="Young S.K."/>
            <person name="Zeng Q."/>
            <person name="Gargeya S."/>
            <person name="Fitzgerald M."/>
            <person name="Haas B."/>
            <person name="Abouelleil A."/>
            <person name="Allen A.W."/>
            <person name="Alvarado L."/>
            <person name="Arachchi H.M."/>
            <person name="Berlin A.M."/>
            <person name="Chapman S.B."/>
            <person name="Gainer-Dewar J."/>
            <person name="Goldberg J."/>
            <person name="Griggs A."/>
            <person name="Gujja S."/>
            <person name="Hansen M."/>
            <person name="Howarth C."/>
            <person name="Imamovic A."/>
            <person name="Ireland A."/>
            <person name="Larimer J."/>
            <person name="McCowan C."/>
            <person name="Murphy C."/>
            <person name="Pearson M."/>
            <person name="Poon T.W."/>
            <person name="Priest M."/>
            <person name="Roberts A."/>
            <person name="Saif S."/>
            <person name="Shea T."/>
            <person name="Sisk P."/>
            <person name="Sykes S."/>
            <person name="Wortman J."/>
            <person name="Nusbaum C."/>
            <person name="Birren B."/>
        </authorList>
    </citation>
    <scope>NUCLEOTIDE SEQUENCE [LARGE SCALE GENOMIC DNA]</scope>
    <source>
        <strain evidence="3 4">CBS 119918</strain>
    </source>
</reference>
<dbReference type="VEuPathDB" id="FungiDB:A1O9_05819"/>
<organism evidence="3 4">
    <name type="scientific">Exophiala aquamarina CBS 119918</name>
    <dbReference type="NCBI Taxonomy" id="1182545"/>
    <lineage>
        <taxon>Eukaryota</taxon>
        <taxon>Fungi</taxon>
        <taxon>Dikarya</taxon>
        <taxon>Ascomycota</taxon>
        <taxon>Pezizomycotina</taxon>
        <taxon>Eurotiomycetes</taxon>
        <taxon>Chaetothyriomycetidae</taxon>
        <taxon>Chaetothyriales</taxon>
        <taxon>Herpotrichiellaceae</taxon>
        <taxon>Exophiala</taxon>
    </lineage>
</organism>
<dbReference type="AlphaFoldDB" id="A0A072PDR2"/>
<sequence>MDTLTSPTATSQPPTGGTAAGPVSLDSTLRTTPIHPSLPSIKVPATAVAGSTEPNTNPITLKPFTDAELSKYGFEKLRAQISTRNAATEAGNGTNLGGRTVDEEEVKKLREETAALLKHKLEERESKIREIEREIEEKEKIREVERKVFRKKMGNVAGIPEG</sequence>
<proteinExistence type="predicted"/>